<comment type="function">
    <text evidence="6">Catalyzes the reversible hydration of carbon dioxide to form bicarbonate.</text>
</comment>
<reference evidence="10" key="1">
    <citation type="submission" date="2024-06" db="EMBL/GenBank/DDBJ databases">
        <authorList>
            <consortium name="consrtm"/>
            <person name="Uemura M."/>
            <person name="Terahara T."/>
        </authorList>
    </citation>
    <scope>NUCLEOTIDE SEQUENCE</scope>
    <source>
        <strain evidence="10">KM77-8</strain>
    </source>
</reference>
<keyword evidence="4 8" id="KW-0862">Zinc</keyword>
<dbReference type="EMBL" id="AP035768">
    <property type="protein sequence ID" value="BFO13982.1"/>
    <property type="molecule type" value="Genomic_DNA"/>
</dbReference>
<organism evidence="10">
    <name type="scientific">Streptomyces haneummycinicus</name>
    <dbReference type="NCBI Taxonomy" id="3074435"/>
    <lineage>
        <taxon>Bacteria</taxon>
        <taxon>Bacillati</taxon>
        <taxon>Actinomycetota</taxon>
        <taxon>Actinomycetes</taxon>
        <taxon>Kitasatosporales</taxon>
        <taxon>Streptomycetaceae</taxon>
        <taxon>Streptomyces</taxon>
    </lineage>
</organism>
<dbReference type="InterPro" id="IPR036874">
    <property type="entry name" value="Carbonic_anhydrase_sf"/>
</dbReference>
<dbReference type="EC" id="4.2.1.1" evidence="2"/>
<feature type="region of interest" description="Disordered" evidence="9">
    <location>
        <begin position="51"/>
        <end position="80"/>
    </location>
</feature>
<keyword evidence="3 8" id="KW-0479">Metal-binding</keyword>
<dbReference type="Gene3D" id="3.40.1050.10">
    <property type="entry name" value="Carbonic anhydrase"/>
    <property type="match status" value="1"/>
</dbReference>
<reference evidence="10" key="2">
    <citation type="submission" date="2024-07" db="EMBL/GenBank/DDBJ databases">
        <title>Streptomyces haneummycinica sp. nov., a new antibiotic-producing actinobacterium isolated from marine sediment.</title>
        <authorList>
            <person name="Uemura M."/>
            <person name="Hamada M."/>
            <person name="Hirano S."/>
            <person name="Kobayashi K."/>
            <person name="Ohshiro T."/>
            <person name="Kobayashi T."/>
            <person name="Terahara T."/>
        </authorList>
    </citation>
    <scope>NUCLEOTIDE SEQUENCE</scope>
    <source>
        <strain evidence="10">KM77-8</strain>
    </source>
</reference>
<gene>
    <name evidence="10" type="ORF">SHKM778_03700</name>
</gene>
<name>A0AAT9H9G0_9ACTN</name>
<proteinExistence type="inferred from homology"/>
<accession>A0AAT9H9G0</accession>
<evidence type="ECO:0000256" key="1">
    <source>
        <dbReference type="ARBA" id="ARBA00006217"/>
    </source>
</evidence>
<keyword evidence="5" id="KW-0456">Lyase</keyword>
<dbReference type="InterPro" id="IPR001765">
    <property type="entry name" value="Carbonic_anhydrase"/>
</dbReference>
<dbReference type="Pfam" id="PF00484">
    <property type="entry name" value="Pro_CA"/>
    <property type="match status" value="1"/>
</dbReference>
<comment type="cofactor">
    <cofactor evidence="8">
        <name>Zn(2+)</name>
        <dbReference type="ChEBI" id="CHEBI:29105"/>
    </cofactor>
    <text evidence="8">Binds 1 zinc ion per subunit.</text>
</comment>
<comment type="similarity">
    <text evidence="1">Belongs to the beta-class carbonic anhydrase family.</text>
</comment>
<dbReference type="AlphaFoldDB" id="A0AAT9H9G0"/>
<dbReference type="PANTHER" id="PTHR11002">
    <property type="entry name" value="CARBONIC ANHYDRASE"/>
    <property type="match status" value="1"/>
</dbReference>
<evidence type="ECO:0000256" key="4">
    <source>
        <dbReference type="ARBA" id="ARBA00022833"/>
    </source>
</evidence>
<evidence type="ECO:0000256" key="9">
    <source>
        <dbReference type="SAM" id="MobiDB-lite"/>
    </source>
</evidence>
<evidence type="ECO:0000256" key="2">
    <source>
        <dbReference type="ARBA" id="ARBA00012925"/>
    </source>
</evidence>
<evidence type="ECO:0000256" key="8">
    <source>
        <dbReference type="PIRSR" id="PIRSR601765-1"/>
    </source>
</evidence>
<comment type="catalytic activity">
    <reaction evidence="7">
        <text>hydrogencarbonate + H(+) = CO2 + H2O</text>
        <dbReference type="Rhea" id="RHEA:10748"/>
        <dbReference type="ChEBI" id="CHEBI:15377"/>
        <dbReference type="ChEBI" id="CHEBI:15378"/>
        <dbReference type="ChEBI" id="CHEBI:16526"/>
        <dbReference type="ChEBI" id="CHEBI:17544"/>
        <dbReference type="EC" id="4.2.1.1"/>
    </reaction>
</comment>
<dbReference type="GO" id="GO:0008270">
    <property type="term" value="F:zinc ion binding"/>
    <property type="evidence" value="ECO:0007669"/>
    <property type="project" value="InterPro"/>
</dbReference>
<feature type="compositionally biased region" description="Basic and acidic residues" evidence="9">
    <location>
        <begin position="52"/>
        <end position="62"/>
    </location>
</feature>
<evidence type="ECO:0000313" key="10">
    <source>
        <dbReference type="EMBL" id="BFO13982.1"/>
    </source>
</evidence>
<evidence type="ECO:0000256" key="6">
    <source>
        <dbReference type="ARBA" id="ARBA00024993"/>
    </source>
</evidence>
<dbReference type="GO" id="GO:0004089">
    <property type="term" value="F:carbonate dehydratase activity"/>
    <property type="evidence" value="ECO:0007669"/>
    <property type="project" value="UniProtKB-EC"/>
</dbReference>
<sequence>MAAAIEYAVDVLAIRSITVCGHSGCGAMQALLDTGPGGVGTPLRRWLRHGRPSLERMGDGGRPRHGWPGGHPPTRPSSSV</sequence>
<feature type="binding site" evidence="8">
    <location>
        <position position="25"/>
    </location>
    <ligand>
        <name>Zn(2+)</name>
        <dbReference type="ChEBI" id="CHEBI:29105"/>
    </ligand>
</feature>
<evidence type="ECO:0000256" key="3">
    <source>
        <dbReference type="ARBA" id="ARBA00022723"/>
    </source>
</evidence>
<dbReference type="PANTHER" id="PTHR11002:SF76">
    <property type="entry name" value="CARBONIC ANHYDRASE"/>
    <property type="match status" value="1"/>
</dbReference>
<evidence type="ECO:0000256" key="7">
    <source>
        <dbReference type="ARBA" id="ARBA00048348"/>
    </source>
</evidence>
<dbReference type="SUPFAM" id="SSF53056">
    <property type="entry name" value="beta-carbonic anhydrase, cab"/>
    <property type="match status" value="1"/>
</dbReference>
<feature type="compositionally biased region" description="Pro residues" evidence="9">
    <location>
        <begin position="70"/>
        <end position="80"/>
    </location>
</feature>
<protein>
    <recommendedName>
        <fullName evidence="2">carbonic anhydrase</fullName>
        <ecNumber evidence="2">4.2.1.1</ecNumber>
    </recommendedName>
</protein>
<evidence type="ECO:0000256" key="5">
    <source>
        <dbReference type="ARBA" id="ARBA00023239"/>
    </source>
</evidence>
<feature type="binding site" evidence="8">
    <location>
        <position position="22"/>
    </location>
    <ligand>
        <name>Zn(2+)</name>
        <dbReference type="ChEBI" id="CHEBI:29105"/>
    </ligand>
</feature>